<keyword evidence="3" id="KW-1185">Reference proteome</keyword>
<gene>
    <name evidence="2" type="ORF">B0H16DRAFT_1651548</name>
</gene>
<dbReference type="Proteomes" id="UP001215598">
    <property type="component" value="Unassembled WGS sequence"/>
</dbReference>
<name>A0AAD7DKB3_9AGAR</name>
<feature type="compositionally biased region" description="Polar residues" evidence="1">
    <location>
        <begin position="15"/>
        <end position="42"/>
    </location>
</feature>
<dbReference type="EMBL" id="JARKIB010000711">
    <property type="protein sequence ID" value="KAJ7693789.1"/>
    <property type="molecule type" value="Genomic_DNA"/>
</dbReference>
<feature type="region of interest" description="Disordered" evidence="1">
    <location>
        <begin position="1"/>
        <end position="42"/>
    </location>
</feature>
<proteinExistence type="predicted"/>
<feature type="compositionally biased region" description="Basic residues" evidence="1">
    <location>
        <begin position="310"/>
        <end position="324"/>
    </location>
</feature>
<feature type="compositionally biased region" description="Basic and acidic residues" evidence="1">
    <location>
        <begin position="325"/>
        <end position="360"/>
    </location>
</feature>
<organism evidence="2 3">
    <name type="scientific">Mycena metata</name>
    <dbReference type="NCBI Taxonomy" id="1033252"/>
    <lineage>
        <taxon>Eukaryota</taxon>
        <taxon>Fungi</taxon>
        <taxon>Dikarya</taxon>
        <taxon>Basidiomycota</taxon>
        <taxon>Agaricomycotina</taxon>
        <taxon>Agaricomycetes</taxon>
        <taxon>Agaricomycetidae</taxon>
        <taxon>Agaricales</taxon>
        <taxon>Marasmiineae</taxon>
        <taxon>Mycenaceae</taxon>
        <taxon>Mycena</taxon>
    </lineage>
</organism>
<feature type="region of interest" description="Disordered" evidence="1">
    <location>
        <begin position="266"/>
        <end position="360"/>
    </location>
</feature>
<sequence>MSATTNANGKRPRTDSNSPVATPATSVPASQHASNDTLSSKATPWHENVKDIASHLHPPKKVLAGFITRYDEAKSGFEKSFRSFKLAQSAKAKFAAESDGDTVPDSIKRSLKGPVYVFPASILDEATTELAQSVAEYDASMFIVAKAVVAHHLLRLSTAVKLLQEVTDISTREEVLNASLMEYSIAVLQSAGLTDHTRWNTYISRVVQAFRTELTDVKIDVGASLDQEKADKAARDAKVKSANADVEMADATETLREAVKAEVARQAKNLAPAPTKDSASTSAPGKRQKTSNAVASSSKPANANADPSKSKSKVKRQPQARKNPKKSDASKNGKDERGKGKGRDAGKGKGKAKATESDSK</sequence>
<evidence type="ECO:0000256" key="1">
    <source>
        <dbReference type="SAM" id="MobiDB-lite"/>
    </source>
</evidence>
<evidence type="ECO:0000313" key="3">
    <source>
        <dbReference type="Proteomes" id="UP001215598"/>
    </source>
</evidence>
<comment type="caution">
    <text evidence="2">The sequence shown here is derived from an EMBL/GenBank/DDBJ whole genome shotgun (WGS) entry which is preliminary data.</text>
</comment>
<reference evidence="2" key="1">
    <citation type="submission" date="2023-03" db="EMBL/GenBank/DDBJ databases">
        <title>Massive genome expansion in bonnet fungi (Mycena s.s.) driven by repeated elements and novel gene families across ecological guilds.</title>
        <authorList>
            <consortium name="Lawrence Berkeley National Laboratory"/>
            <person name="Harder C.B."/>
            <person name="Miyauchi S."/>
            <person name="Viragh M."/>
            <person name="Kuo A."/>
            <person name="Thoen E."/>
            <person name="Andreopoulos B."/>
            <person name="Lu D."/>
            <person name="Skrede I."/>
            <person name="Drula E."/>
            <person name="Henrissat B."/>
            <person name="Morin E."/>
            <person name="Kohler A."/>
            <person name="Barry K."/>
            <person name="LaButti K."/>
            <person name="Morin E."/>
            <person name="Salamov A."/>
            <person name="Lipzen A."/>
            <person name="Mereny Z."/>
            <person name="Hegedus B."/>
            <person name="Baldrian P."/>
            <person name="Stursova M."/>
            <person name="Weitz H."/>
            <person name="Taylor A."/>
            <person name="Grigoriev I.V."/>
            <person name="Nagy L.G."/>
            <person name="Martin F."/>
            <person name="Kauserud H."/>
        </authorList>
    </citation>
    <scope>NUCLEOTIDE SEQUENCE</scope>
    <source>
        <strain evidence="2">CBHHK182m</strain>
    </source>
</reference>
<dbReference type="AlphaFoldDB" id="A0AAD7DKB3"/>
<evidence type="ECO:0000313" key="2">
    <source>
        <dbReference type="EMBL" id="KAJ7693789.1"/>
    </source>
</evidence>
<protein>
    <submittedName>
        <fullName evidence="2">Uncharacterized protein</fullName>
    </submittedName>
</protein>
<accession>A0AAD7DKB3</accession>
<feature type="compositionally biased region" description="Polar residues" evidence="1">
    <location>
        <begin position="290"/>
        <end position="307"/>
    </location>
</feature>